<comment type="catalytic activity">
    <reaction evidence="11">
        <text>L-isoleucine + 2-oxoglutarate = (S)-3-methyl-2-oxopentanoate + L-glutamate</text>
        <dbReference type="Rhea" id="RHEA:24801"/>
        <dbReference type="ChEBI" id="CHEBI:16810"/>
        <dbReference type="ChEBI" id="CHEBI:29985"/>
        <dbReference type="ChEBI" id="CHEBI:35146"/>
        <dbReference type="ChEBI" id="CHEBI:58045"/>
        <dbReference type="EC" id="2.6.1.42"/>
    </reaction>
</comment>
<evidence type="ECO:0000256" key="10">
    <source>
        <dbReference type="RuleBase" id="RU004516"/>
    </source>
</evidence>
<keyword evidence="4 11" id="KW-0028">Amino-acid biosynthesis</keyword>
<dbReference type="PANTHER" id="PTHR11825:SF44">
    <property type="entry name" value="BRANCHED-CHAIN-AMINO-ACID AMINOTRANSFERASE"/>
    <property type="match status" value="1"/>
</dbReference>
<evidence type="ECO:0000256" key="11">
    <source>
        <dbReference type="RuleBase" id="RU004517"/>
    </source>
</evidence>
<evidence type="ECO:0000256" key="7">
    <source>
        <dbReference type="ARBA" id="ARBA00023304"/>
    </source>
</evidence>
<name>A0A7S3CBH2_9CHLO</name>
<evidence type="ECO:0000256" key="9">
    <source>
        <dbReference type="RuleBase" id="RU004106"/>
    </source>
</evidence>
<dbReference type="AlphaFoldDB" id="A0A7S3CBH2"/>
<evidence type="ECO:0000256" key="8">
    <source>
        <dbReference type="PIRSR" id="PIRSR006468-1"/>
    </source>
</evidence>
<dbReference type="InterPro" id="IPR043131">
    <property type="entry name" value="BCAT-like_N"/>
</dbReference>
<dbReference type="PIRSF" id="PIRSF006468">
    <property type="entry name" value="BCAT1"/>
    <property type="match status" value="1"/>
</dbReference>
<dbReference type="Pfam" id="PF01063">
    <property type="entry name" value="Aminotran_4"/>
    <property type="match status" value="1"/>
</dbReference>
<accession>A0A7S3CBH2</accession>
<dbReference type="NCBIfam" id="TIGR01123">
    <property type="entry name" value="ilvE_II"/>
    <property type="match status" value="1"/>
</dbReference>
<dbReference type="InterPro" id="IPR018300">
    <property type="entry name" value="Aminotrans_IV_CS"/>
</dbReference>
<sequence length="430" mass="47355">MSYFLATRALRAGSLLARARSFTANPSESIASEEIRSNAATTDPLAAAPGETFRACDLEVQRSNHGLSLPEDLTKLSFGHDFAPHQLSVQWSSDRGWGRPVVKAIEDITLHPSAPVFHYGLGCFEGMKAYASECKEGDVLMFRPEMNMERLRFSMGRLNLPSFDTSELLGCLKRLLKEDNDFVPRAPGYSLYLRPFAIGTNAFLGVAPATECEIRVITCPVGPYYPTGLVPIDLLLDEDHVRAFPGGTGQYKVGGNYAPTLEHLHRAKDFGCKQVLYTIPGADAVLGGARGGSRYISECGAMNMFFLLENGKTGVRELVTPPLDGTILGGVTRDSILQLCREWDEFVVSERMISVEEIQTHARGGTLVEVFGSGTACVVQPVSSLIRENGERLETRKGLRKKDKVSERAYKALTDIQYGRIHHPWSESIY</sequence>
<dbReference type="NCBIfam" id="NF009897">
    <property type="entry name" value="PRK13357.1"/>
    <property type="match status" value="1"/>
</dbReference>
<gene>
    <name evidence="12" type="ORF">CROS1456_LOCUS4519</name>
</gene>
<evidence type="ECO:0000256" key="4">
    <source>
        <dbReference type="ARBA" id="ARBA00022605"/>
    </source>
</evidence>
<protein>
    <recommendedName>
        <fullName evidence="11">Branched-chain-amino-acid aminotransferase</fullName>
        <ecNumber evidence="11">2.6.1.42</ecNumber>
    </recommendedName>
</protein>
<comment type="catalytic activity">
    <reaction evidence="11">
        <text>L-valine + 2-oxoglutarate = 3-methyl-2-oxobutanoate + L-glutamate</text>
        <dbReference type="Rhea" id="RHEA:24813"/>
        <dbReference type="ChEBI" id="CHEBI:11851"/>
        <dbReference type="ChEBI" id="CHEBI:16810"/>
        <dbReference type="ChEBI" id="CHEBI:29985"/>
        <dbReference type="ChEBI" id="CHEBI:57762"/>
        <dbReference type="EC" id="2.6.1.42"/>
    </reaction>
</comment>
<dbReference type="InterPro" id="IPR036038">
    <property type="entry name" value="Aminotransferase-like"/>
</dbReference>
<evidence type="ECO:0000256" key="2">
    <source>
        <dbReference type="ARBA" id="ARBA00009320"/>
    </source>
</evidence>
<keyword evidence="7 11" id="KW-0100">Branched-chain amino acid biosynthesis</keyword>
<evidence type="ECO:0000256" key="5">
    <source>
        <dbReference type="ARBA" id="ARBA00022679"/>
    </source>
</evidence>
<dbReference type="InterPro" id="IPR005786">
    <property type="entry name" value="B_amino_transII"/>
</dbReference>
<keyword evidence="6 10" id="KW-0663">Pyridoxal phosphate</keyword>
<dbReference type="InterPro" id="IPR033939">
    <property type="entry name" value="BCAT_family"/>
</dbReference>
<evidence type="ECO:0000256" key="1">
    <source>
        <dbReference type="ARBA" id="ARBA00001933"/>
    </source>
</evidence>
<proteinExistence type="inferred from homology"/>
<keyword evidence="3 11" id="KW-0032">Aminotransferase</keyword>
<comment type="similarity">
    <text evidence="2 9">Belongs to the class-IV pyridoxal-phosphate-dependent aminotransferase family.</text>
</comment>
<dbReference type="GO" id="GO:0004084">
    <property type="term" value="F:branched-chain-amino-acid transaminase activity"/>
    <property type="evidence" value="ECO:0007669"/>
    <property type="project" value="UniProtKB-EC"/>
</dbReference>
<dbReference type="CDD" id="cd01557">
    <property type="entry name" value="BCAT_beta_family"/>
    <property type="match status" value="1"/>
</dbReference>
<evidence type="ECO:0000313" key="12">
    <source>
        <dbReference type="EMBL" id="CAE0191429.1"/>
    </source>
</evidence>
<dbReference type="PANTHER" id="PTHR11825">
    <property type="entry name" value="SUBGROUP IIII AMINOTRANSFERASE"/>
    <property type="match status" value="1"/>
</dbReference>
<dbReference type="GO" id="GO:0008652">
    <property type="term" value="P:amino acid biosynthetic process"/>
    <property type="evidence" value="ECO:0007669"/>
    <property type="project" value="UniProtKB-KW"/>
</dbReference>
<keyword evidence="5 11" id="KW-0808">Transferase</keyword>
<evidence type="ECO:0000256" key="6">
    <source>
        <dbReference type="ARBA" id="ARBA00022898"/>
    </source>
</evidence>
<dbReference type="Gene3D" id="3.20.10.10">
    <property type="entry name" value="D-amino Acid Aminotransferase, subunit A, domain 2"/>
    <property type="match status" value="1"/>
</dbReference>
<dbReference type="InterPro" id="IPR043132">
    <property type="entry name" value="BCAT-like_C"/>
</dbReference>
<dbReference type="Gene3D" id="3.30.470.10">
    <property type="match status" value="1"/>
</dbReference>
<dbReference type="SUPFAM" id="SSF56752">
    <property type="entry name" value="D-aminoacid aminotransferase-like PLP-dependent enzymes"/>
    <property type="match status" value="1"/>
</dbReference>
<organism evidence="12">
    <name type="scientific">Chloropicon roscoffensis</name>
    <dbReference type="NCBI Taxonomy" id="1461544"/>
    <lineage>
        <taxon>Eukaryota</taxon>
        <taxon>Viridiplantae</taxon>
        <taxon>Chlorophyta</taxon>
        <taxon>Chloropicophyceae</taxon>
        <taxon>Chloropicales</taxon>
        <taxon>Chloropicaceae</taxon>
        <taxon>Chloropicon</taxon>
    </lineage>
</organism>
<dbReference type="EMBL" id="HBHZ01005838">
    <property type="protein sequence ID" value="CAE0191429.1"/>
    <property type="molecule type" value="Transcribed_RNA"/>
</dbReference>
<dbReference type="EC" id="2.6.1.42" evidence="11"/>
<feature type="modified residue" description="N6-(pyridoxal phosphate)lysine" evidence="8">
    <location>
        <position position="252"/>
    </location>
</feature>
<dbReference type="InterPro" id="IPR001544">
    <property type="entry name" value="Aminotrans_IV"/>
</dbReference>
<evidence type="ECO:0000256" key="3">
    <source>
        <dbReference type="ARBA" id="ARBA00022576"/>
    </source>
</evidence>
<comment type="cofactor">
    <cofactor evidence="1 10">
        <name>pyridoxal 5'-phosphate</name>
        <dbReference type="ChEBI" id="CHEBI:597326"/>
    </cofactor>
</comment>
<comment type="catalytic activity">
    <reaction evidence="11">
        <text>L-leucine + 2-oxoglutarate = 4-methyl-2-oxopentanoate + L-glutamate</text>
        <dbReference type="Rhea" id="RHEA:18321"/>
        <dbReference type="ChEBI" id="CHEBI:16810"/>
        <dbReference type="ChEBI" id="CHEBI:17865"/>
        <dbReference type="ChEBI" id="CHEBI:29985"/>
        <dbReference type="ChEBI" id="CHEBI:57427"/>
        <dbReference type="EC" id="2.6.1.42"/>
    </reaction>
</comment>
<reference evidence="12" key="1">
    <citation type="submission" date="2021-01" db="EMBL/GenBank/DDBJ databases">
        <authorList>
            <person name="Corre E."/>
            <person name="Pelletier E."/>
            <person name="Niang G."/>
            <person name="Scheremetjew M."/>
            <person name="Finn R."/>
            <person name="Kale V."/>
            <person name="Holt S."/>
            <person name="Cochrane G."/>
            <person name="Meng A."/>
            <person name="Brown T."/>
            <person name="Cohen L."/>
        </authorList>
    </citation>
    <scope>NUCLEOTIDE SEQUENCE</scope>
    <source>
        <strain evidence="12">RCC1871</strain>
    </source>
</reference>
<dbReference type="GO" id="GO:0009082">
    <property type="term" value="P:branched-chain amino acid biosynthetic process"/>
    <property type="evidence" value="ECO:0007669"/>
    <property type="project" value="UniProtKB-KW"/>
</dbReference>
<dbReference type="PROSITE" id="PS00770">
    <property type="entry name" value="AA_TRANSFER_CLASS_4"/>
    <property type="match status" value="1"/>
</dbReference>